<keyword evidence="1" id="KW-0805">Transcription regulation</keyword>
<dbReference type="GO" id="GO:0043565">
    <property type="term" value="F:sequence-specific DNA binding"/>
    <property type="evidence" value="ECO:0007669"/>
    <property type="project" value="InterPro"/>
</dbReference>
<keyword evidence="3" id="KW-0804">Transcription</keyword>
<dbReference type="Pfam" id="PF12833">
    <property type="entry name" value="HTH_18"/>
    <property type="match status" value="1"/>
</dbReference>
<dbReference type="InterPro" id="IPR003313">
    <property type="entry name" value="AraC-bd"/>
</dbReference>
<keyword evidence="2" id="KW-0238">DNA-binding</keyword>
<evidence type="ECO:0000256" key="1">
    <source>
        <dbReference type="ARBA" id="ARBA00023015"/>
    </source>
</evidence>
<dbReference type="SUPFAM" id="SSF46689">
    <property type="entry name" value="Homeodomain-like"/>
    <property type="match status" value="2"/>
</dbReference>
<dbReference type="Gene3D" id="2.60.120.280">
    <property type="entry name" value="Regulatory protein AraC"/>
    <property type="match status" value="1"/>
</dbReference>
<evidence type="ECO:0000313" key="6">
    <source>
        <dbReference type="Proteomes" id="UP000276128"/>
    </source>
</evidence>
<accession>A0A3S0I9Y2</accession>
<dbReference type="PRINTS" id="PR00032">
    <property type="entry name" value="HTHARAC"/>
</dbReference>
<comment type="caution">
    <text evidence="5">The sequence shown here is derived from an EMBL/GenBank/DDBJ whole genome shotgun (WGS) entry which is preliminary data.</text>
</comment>
<sequence>MRRHVMLPKLQQSDFFIFPESVGWYKDSPNHEVDRPEGLWTTYSLHVIMAGKGYVELEGEVHTLQKGDAFLFFPYQKQFYYSSKDEPWDVRWVHFYGDHLREFLVAKGFLRNLWTLKRSAELEQSLLELLEEAELHQILRPTQLSTLNYRILSEFMSYAAPLAVNRGMESVERIVTLLPAMQQKACEPFVLEEWAELAGVSTYYFCKLFRKATSMTPLSFITLCRMQYAKQRLIEKENWPIKDIAQEAGYTSPSYFNQRFHEHEGMTPSEFRTLYAKGLYS</sequence>
<evidence type="ECO:0000313" key="5">
    <source>
        <dbReference type="EMBL" id="RTE08341.1"/>
    </source>
</evidence>
<dbReference type="InterPro" id="IPR018060">
    <property type="entry name" value="HTH_AraC"/>
</dbReference>
<dbReference type="EMBL" id="RXHU01000054">
    <property type="protein sequence ID" value="RTE08341.1"/>
    <property type="molecule type" value="Genomic_DNA"/>
</dbReference>
<dbReference type="InterPro" id="IPR009057">
    <property type="entry name" value="Homeodomain-like_sf"/>
</dbReference>
<gene>
    <name evidence="5" type="ORF">EJQ19_18125</name>
</gene>
<name>A0A3S0I9Y2_9BACL</name>
<dbReference type="Gene3D" id="1.10.10.60">
    <property type="entry name" value="Homeodomain-like"/>
    <property type="match status" value="2"/>
</dbReference>
<organism evidence="5 6">
    <name type="scientific">Paenibacillus whitsoniae</name>
    <dbReference type="NCBI Taxonomy" id="2496558"/>
    <lineage>
        <taxon>Bacteria</taxon>
        <taxon>Bacillati</taxon>
        <taxon>Bacillota</taxon>
        <taxon>Bacilli</taxon>
        <taxon>Bacillales</taxon>
        <taxon>Paenibacillaceae</taxon>
        <taxon>Paenibacillus</taxon>
    </lineage>
</organism>
<dbReference type="CDD" id="cd06986">
    <property type="entry name" value="cupin_MmsR-like_N"/>
    <property type="match status" value="1"/>
</dbReference>
<feature type="domain" description="HTH araC/xylS-type" evidence="4">
    <location>
        <begin position="172"/>
        <end position="274"/>
    </location>
</feature>
<dbReference type="GO" id="GO:0003700">
    <property type="term" value="F:DNA-binding transcription factor activity"/>
    <property type="evidence" value="ECO:0007669"/>
    <property type="project" value="InterPro"/>
</dbReference>
<protein>
    <submittedName>
        <fullName evidence="5">AraC family transcriptional regulator</fullName>
    </submittedName>
</protein>
<dbReference type="SMART" id="SM00342">
    <property type="entry name" value="HTH_ARAC"/>
    <property type="match status" value="1"/>
</dbReference>
<dbReference type="AlphaFoldDB" id="A0A3S0I9Y2"/>
<evidence type="ECO:0000256" key="3">
    <source>
        <dbReference type="ARBA" id="ARBA00023163"/>
    </source>
</evidence>
<evidence type="ECO:0000256" key="2">
    <source>
        <dbReference type="ARBA" id="ARBA00023125"/>
    </source>
</evidence>
<dbReference type="PANTHER" id="PTHR43280:SF2">
    <property type="entry name" value="HTH-TYPE TRANSCRIPTIONAL REGULATOR EXSA"/>
    <property type="match status" value="1"/>
</dbReference>
<dbReference type="SUPFAM" id="SSF51215">
    <property type="entry name" value="Regulatory protein AraC"/>
    <property type="match status" value="1"/>
</dbReference>
<dbReference type="PROSITE" id="PS01124">
    <property type="entry name" value="HTH_ARAC_FAMILY_2"/>
    <property type="match status" value="1"/>
</dbReference>
<dbReference type="OrthoDB" id="9813413at2"/>
<dbReference type="InterPro" id="IPR037923">
    <property type="entry name" value="HTH-like"/>
</dbReference>
<dbReference type="Pfam" id="PF02311">
    <property type="entry name" value="AraC_binding"/>
    <property type="match status" value="1"/>
</dbReference>
<proteinExistence type="predicted"/>
<reference evidence="5 6" key="1">
    <citation type="submission" date="2018-12" db="EMBL/GenBank/DDBJ databases">
        <title>Bacillus ochoae sp. nov., Paenibacillus whitsoniae sp. nov., Paenibacillus spiritus sp. nov. Isolated from the Mars Exploration Rover during spacecraft assembly.</title>
        <authorList>
            <person name="Seuylemezian A."/>
            <person name="Vaishampayan P."/>
        </authorList>
    </citation>
    <scope>NUCLEOTIDE SEQUENCE [LARGE SCALE GENOMIC DNA]</scope>
    <source>
        <strain evidence="5 6">MER 54</strain>
    </source>
</reference>
<evidence type="ECO:0000259" key="4">
    <source>
        <dbReference type="PROSITE" id="PS01124"/>
    </source>
</evidence>
<dbReference type="PANTHER" id="PTHR43280">
    <property type="entry name" value="ARAC-FAMILY TRANSCRIPTIONAL REGULATOR"/>
    <property type="match status" value="1"/>
</dbReference>
<dbReference type="Proteomes" id="UP000276128">
    <property type="component" value="Unassembled WGS sequence"/>
</dbReference>
<dbReference type="InterPro" id="IPR020449">
    <property type="entry name" value="Tscrpt_reg_AraC-type_HTH"/>
</dbReference>
<keyword evidence="6" id="KW-1185">Reference proteome</keyword>